<evidence type="ECO:0000259" key="1">
    <source>
        <dbReference type="Pfam" id="PF09565"/>
    </source>
</evidence>
<feature type="domain" description="Restriction endonuclease type II NgoFVII N-terminal" evidence="1">
    <location>
        <begin position="4"/>
        <end position="149"/>
    </location>
</feature>
<dbReference type="EMBL" id="RCBY01000035">
    <property type="protein sequence ID" value="RQH47488.1"/>
    <property type="molecule type" value="Genomic_DNA"/>
</dbReference>
<dbReference type="Pfam" id="PF20731">
    <property type="entry name" value="RE_NgoFVII_C"/>
    <property type="match status" value="1"/>
</dbReference>
<keyword evidence="3" id="KW-0540">Nuclease</keyword>
<keyword evidence="3" id="KW-0255">Endonuclease</keyword>
<feature type="domain" description="Restriction endonuclease type II NgoFVII C-terminal B3-like DNA-binding" evidence="2">
    <location>
        <begin position="186"/>
        <end position="312"/>
    </location>
</feature>
<comment type="caution">
    <text evidence="3">The sequence shown here is derived from an EMBL/GenBank/DDBJ whole genome shotgun (WGS) entry which is preliminary data.</text>
</comment>
<keyword evidence="3" id="KW-0378">Hydrolase</keyword>
<proteinExistence type="predicted"/>
<reference evidence="3 4" key="1">
    <citation type="journal article" date="2018" name="ACS Chem. Biol.">
        <title>Ketoreductase domain dysfunction expands chemodiversity: malyngamide biosynthesis in the cyanobacterium Okeania hirsuta.</title>
        <authorList>
            <person name="Moss N.A."/>
            <person name="Leao T."/>
            <person name="Rankin M."/>
            <person name="McCullough T.M."/>
            <person name="Qu P."/>
            <person name="Korobeynikov A."/>
            <person name="Smith J.L."/>
            <person name="Gerwick L."/>
            <person name="Gerwick W.H."/>
        </authorList>
    </citation>
    <scope>NUCLEOTIDE SEQUENCE [LARGE SCALE GENOMIC DNA]</scope>
    <source>
        <strain evidence="3 4">PAB10Feb10-1</strain>
    </source>
</reference>
<sequence>MSILLKEANSVTIESGYTSAVILQQYQEYIAKIVNDGGNFTLLVGMGIFEGLSRHTYNKLGELNSFILSANPECGGVRFVWNPPPFHGKIYRIKYQNELLYFAGSSNFSKRGLFENLEFTCKITDLPTINQTEAYINWLLTDNISVNFDKCESFPIVKSVKANRKKINFQKVETKPIINSKVPYVDISLARVDRQQRSNLNAFFGKGRWNRKTGIVIPRDWFEVEIIVDIATTKNPIYPKGDFIAYTDDGLVFPCRTQGDYHKNLRSRDDLKVLGHWIKGKLQQKGVLELFEPVTSQTLEEYGKNYIRMYKLSDSDYYLEF</sequence>
<dbReference type="GO" id="GO:0004519">
    <property type="term" value="F:endonuclease activity"/>
    <property type="evidence" value="ECO:0007669"/>
    <property type="project" value="UniProtKB-KW"/>
</dbReference>
<protein>
    <submittedName>
        <fullName evidence="3">NgoFVII family restriction endonuclease</fullName>
    </submittedName>
</protein>
<dbReference type="Pfam" id="PF09565">
    <property type="entry name" value="RE_NgoFVII"/>
    <property type="match status" value="1"/>
</dbReference>
<dbReference type="CDD" id="cd09117">
    <property type="entry name" value="PLDc_Bfil_DEXD_like"/>
    <property type="match status" value="1"/>
</dbReference>
<dbReference type="SUPFAM" id="SSF56024">
    <property type="entry name" value="Phospholipase D/nuclease"/>
    <property type="match status" value="1"/>
</dbReference>
<accession>A0A3N6PXT0</accession>
<keyword evidence="4" id="KW-1185">Reference proteome</keyword>
<dbReference type="OrthoDB" id="9784297at2"/>
<gene>
    <name evidence="3" type="ORF">D5R40_08685</name>
</gene>
<dbReference type="Gene3D" id="3.30.870.10">
    <property type="entry name" value="Endonuclease Chain A"/>
    <property type="match status" value="1"/>
</dbReference>
<organism evidence="3 4">
    <name type="scientific">Okeania hirsuta</name>
    <dbReference type="NCBI Taxonomy" id="1458930"/>
    <lineage>
        <taxon>Bacteria</taxon>
        <taxon>Bacillati</taxon>
        <taxon>Cyanobacteriota</taxon>
        <taxon>Cyanophyceae</taxon>
        <taxon>Oscillatoriophycideae</taxon>
        <taxon>Oscillatoriales</taxon>
        <taxon>Microcoleaceae</taxon>
        <taxon>Okeania</taxon>
    </lineage>
</organism>
<dbReference type="InterPro" id="IPR048923">
    <property type="entry name" value="RE_NgoFVII_C"/>
</dbReference>
<dbReference type="AlphaFoldDB" id="A0A3N6PXT0"/>
<evidence type="ECO:0000259" key="2">
    <source>
        <dbReference type="Pfam" id="PF20731"/>
    </source>
</evidence>
<dbReference type="RefSeq" id="WP_124154502.1">
    <property type="nucleotide sequence ID" value="NZ_CAWOLW010000279.1"/>
</dbReference>
<dbReference type="Proteomes" id="UP000269154">
    <property type="component" value="Unassembled WGS sequence"/>
</dbReference>
<evidence type="ECO:0000313" key="4">
    <source>
        <dbReference type="Proteomes" id="UP000269154"/>
    </source>
</evidence>
<name>A0A3N6PXT0_9CYAN</name>
<dbReference type="InterPro" id="IPR019065">
    <property type="entry name" value="RE_NgoFVII_N"/>
</dbReference>
<evidence type="ECO:0000313" key="3">
    <source>
        <dbReference type="EMBL" id="RQH47488.1"/>
    </source>
</evidence>